<dbReference type="Proteomes" id="UP001321786">
    <property type="component" value="Chromosome"/>
</dbReference>
<reference evidence="2 3" key="1">
    <citation type="submission" date="2023-08" db="EMBL/GenBank/DDBJ databases">
        <title>Helicovermis profunda gen. nov., sp. nov., a novel mesophilic, fermentative bacterium within the Bacillota from a deep-sea hydrothermal vent chimney.</title>
        <authorList>
            <person name="Miyazaki U."/>
            <person name="Mizutani D."/>
            <person name="Hashimoto Y."/>
            <person name="Tame A."/>
            <person name="Sawayama S."/>
            <person name="Miyazaki J."/>
            <person name="Takai K."/>
            <person name="Nakagawa S."/>
        </authorList>
    </citation>
    <scope>NUCLEOTIDE SEQUENCE [LARGE SCALE GENOMIC DNA]</scope>
    <source>
        <strain evidence="2 3">S502</strain>
    </source>
</reference>
<evidence type="ECO:0000313" key="3">
    <source>
        <dbReference type="Proteomes" id="UP001321786"/>
    </source>
</evidence>
<name>A0AAU9EMA1_9FIRM</name>
<keyword evidence="3" id="KW-1185">Reference proteome</keyword>
<dbReference type="EMBL" id="AP028654">
    <property type="protein sequence ID" value="BEP29219.1"/>
    <property type="molecule type" value="Genomic_DNA"/>
</dbReference>
<proteinExistence type="predicted"/>
<dbReference type="InterPro" id="IPR000182">
    <property type="entry name" value="GNAT_dom"/>
</dbReference>
<dbReference type="Pfam" id="PF00583">
    <property type="entry name" value="Acetyltransf_1"/>
    <property type="match status" value="1"/>
</dbReference>
<dbReference type="Gene3D" id="3.40.630.30">
    <property type="match status" value="1"/>
</dbReference>
<dbReference type="RefSeq" id="WP_338534876.1">
    <property type="nucleotide sequence ID" value="NZ_AP028654.1"/>
</dbReference>
<feature type="domain" description="N-acetyltransferase" evidence="1">
    <location>
        <begin position="17"/>
        <end position="158"/>
    </location>
</feature>
<protein>
    <submittedName>
        <fullName evidence="2">GNAT family N-acetyltransferase</fullName>
    </submittedName>
</protein>
<dbReference type="InterPro" id="IPR051531">
    <property type="entry name" value="N-acetyltransferase"/>
</dbReference>
<dbReference type="PROSITE" id="PS51186">
    <property type="entry name" value="GNAT"/>
    <property type="match status" value="1"/>
</dbReference>
<sequence>MDYYIRPICIGDGKGINELRRMPGVFENILGIPSERIKTNENYIENMDSNMHQFVAVKNELGEEQIIGTAGIVVYANSRLRHSASFGIMVHRDFQNIGVGTKLLEAIIDMADNWLMLVRVELTVFVDNEKAINLYKKFNFEVEGVKKKAAIRNGKYVDELMMSRIREINA</sequence>
<dbReference type="CDD" id="cd04301">
    <property type="entry name" value="NAT_SF"/>
    <property type="match status" value="1"/>
</dbReference>
<gene>
    <name evidence="2" type="ORF">HLPR_15500</name>
</gene>
<organism evidence="2 3">
    <name type="scientific">Helicovermis profundi</name>
    <dbReference type="NCBI Taxonomy" id="3065157"/>
    <lineage>
        <taxon>Bacteria</taxon>
        <taxon>Bacillati</taxon>
        <taxon>Bacillota</taxon>
        <taxon>Clostridia</taxon>
        <taxon>Helicovermis</taxon>
    </lineage>
</organism>
<dbReference type="InterPro" id="IPR016181">
    <property type="entry name" value="Acyl_CoA_acyltransferase"/>
</dbReference>
<dbReference type="AlphaFoldDB" id="A0AAU9EMA1"/>
<evidence type="ECO:0000259" key="1">
    <source>
        <dbReference type="PROSITE" id="PS51186"/>
    </source>
</evidence>
<dbReference type="PANTHER" id="PTHR43792:SF1">
    <property type="entry name" value="N-ACETYLTRANSFERASE DOMAIN-CONTAINING PROTEIN"/>
    <property type="match status" value="1"/>
</dbReference>
<dbReference type="SUPFAM" id="SSF55729">
    <property type="entry name" value="Acyl-CoA N-acyltransferases (Nat)"/>
    <property type="match status" value="1"/>
</dbReference>
<accession>A0AAU9EMA1</accession>
<dbReference type="GO" id="GO:0016747">
    <property type="term" value="F:acyltransferase activity, transferring groups other than amino-acyl groups"/>
    <property type="evidence" value="ECO:0007669"/>
    <property type="project" value="InterPro"/>
</dbReference>
<evidence type="ECO:0000313" key="2">
    <source>
        <dbReference type="EMBL" id="BEP29219.1"/>
    </source>
</evidence>
<dbReference type="KEGG" id="hprf:HLPR_15500"/>
<dbReference type="PANTHER" id="PTHR43792">
    <property type="entry name" value="GNAT FAMILY, PUTATIVE (AFU_ORTHOLOGUE AFUA_3G00765)-RELATED-RELATED"/>
    <property type="match status" value="1"/>
</dbReference>